<dbReference type="STRING" id="6412.T1EJB6"/>
<keyword evidence="3" id="KW-0805">Transcription regulation</keyword>
<dbReference type="EMBL" id="AMQM01000389">
    <property type="status" value="NOT_ANNOTATED_CDS"/>
    <property type="molecule type" value="Genomic_DNA"/>
</dbReference>
<dbReference type="KEGG" id="hro:HELRODRAFT_143676"/>
<feature type="coiled-coil region" evidence="7">
    <location>
        <begin position="95"/>
        <end position="130"/>
    </location>
</feature>
<dbReference type="Gene3D" id="1.20.5.1500">
    <property type="match status" value="1"/>
</dbReference>
<organism evidence="9 10">
    <name type="scientific">Helobdella robusta</name>
    <name type="common">Californian leech</name>
    <dbReference type="NCBI Taxonomy" id="6412"/>
    <lineage>
        <taxon>Eukaryota</taxon>
        <taxon>Metazoa</taxon>
        <taxon>Spiralia</taxon>
        <taxon>Lophotrochozoa</taxon>
        <taxon>Annelida</taxon>
        <taxon>Clitellata</taxon>
        <taxon>Hirudinea</taxon>
        <taxon>Rhynchobdellida</taxon>
        <taxon>Glossiphoniidae</taxon>
        <taxon>Helobdella</taxon>
    </lineage>
</organism>
<dbReference type="OMA" id="NFCREFE"/>
<dbReference type="PANTHER" id="PTHR21964">
    <property type="entry name" value="BREAST CANCER METASTASIS-SUPPRESSOR 1"/>
    <property type="match status" value="1"/>
</dbReference>
<keyword evidence="7" id="KW-0175">Coiled coil</keyword>
<evidence type="ECO:0000313" key="10">
    <source>
        <dbReference type="Proteomes" id="UP000015101"/>
    </source>
</evidence>
<evidence type="ECO:0000256" key="4">
    <source>
        <dbReference type="ARBA" id="ARBA00023163"/>
    </source>
</evidence>
<dbReference type="SMART" id="SM01401">
    <property type="entry name" value="Sds3"/>
    <property type="match status" value="1"/>
</dbReference>
<accession>T1EJB6</accession>
<dbReference type="CTD" id="20196666"/>
<reference evidence="9" key="3">
    <citation type="submission" date="2015-06" db="UniProtKB">
        <authorList>
            <consortium name="EnsemblMetazoa"/>
        </authorList>
    </citation>
    <scope>IDENTIFICATION</scope>
</reference>
<dbReference type="RefSeq" id="XP_009009930.1">
    <property type="nucleotide sequence ID" value="XM_009011682.1"/>
</dbReference>
<dbReference type="GO" id="GO:0005654">
    <property type="term" value="C:nucleoplasm"/>
    <property type="evidence" value="ECO:0007669"/>
    <property type="project" value="UniProtKB-ARBA"/>
</dbReference>
<dbReference type="OrthoDB" id="20886at2759"/>
<dbReference type="EMBL" id="KB095811">
    <property type="protein sequence ID" value="ESO13210.1"/>
    <property type="molecule type" value="Genomic_DNA"/>
</dbReference>
<evidence type="ECO:0000256" key="5">
    <source>
        <dbReference type="ARBA" id="ARBA00023242"/>
    </source>
</evidence>
<comment type="similarity">
    <text evidence="6">Belongs to the BRMS1 family.</text>
</comment>
<dbReference type="InParanoid" id="T1EJB6"/>
<reference evidence="8 10" key="2">
    <citation type="journal article" date="2013" name="Nature">
        <title>Insights into bilaterian evolution from three spiralian genomes.</title>
        <authorList>
            <person name="Simakov O."/>
            <person name="Marletaz F."/>
            <person name="Cho S.J."/>
            <person name="Edsinger-Gonzales E."/>
            <person name="Havlak P."/>
            <person name="Hellsten U."/>
            <person name="Kuo D.H."/>
            <person name="Larsson T."/>
            <person name="Lv J."/>
            <person name="Arendt D."/>
            <person name="Savage R."/>
            <person name="Osoegawa K."/>
            <person name="de Jong P."/>
            <person name="Grimwood J."/>
            <person name="Chapman J.A."/>
            <person name="Shapiro H."/>
            <person name="Aerts A."/>
            <person name="Otillar R.P."/>
            <person name="Terry A.Y."/>
            <person name="Boore J.L."/>
            <person name="Grigoriev I.V."/>
            <person name="Lindberg D.R."/>
            <person name="Seaver E.C."/>
            <person name="Weisblat D.A."/>
            <person name="Putnam N.H."/>
            <person name="Rokhsar D.S."/>
        </authorList>
    </citation>
    <scope>NUCLEOTIDE SEQUENCE</scope>
</reference>
<keyword evidence="5" id="KW-0539">Nucleus</keyword>
<evidence type="ECO:0000256" key="6">
    <source>
        <dbReference type="ARBA" id="ARBA00038256"/>
    </source>
</evidence>
<sequence>VDEFENERRRTDCIKLMSDLENQFVRLKEHLFRDKSSQVSKKLEEVKNGTAKEYIEPLSRLEGNLKIKLQIAEVKFELQKKNLLNKCDGEKQAANQNYECEKKNLYSNLQQELENKIHQLKQDHHNTDINQCKA</sequence>
<proteinExistence type="inferred from homology"/>
<evidence type="ECO:0000256" key="7">
    <source>
        <dbReference type="SAM" id="Coils"/>
    </source>
</evidence>
<dbReference type="GO" id="GO:0010468">
    <property type="term" value="P:regulation of gene expression"/>
    <property type="evidence" value="ECO:0007669"/>
    <property type="project" value="UniProtKB-ARBA"/>
</dbReference>
<evidence type="ECO:0000256" key="1">
    <source>
        <dbReference type="ARBA" id="ARBA00004123"/>
    </source>
</evidence>
<keyword evidence="2" id="KW-0678">Repressor</keyword>
<dbReference type="AlphaFoldDB" id="T1EJB6"/>
<dbReference type="InterPro" id="IPR013907">
    <property type="entry name" value="Sds3"/>
</dbReference>
<dbReference type="Pfam" id="PF08598">
    <property type="entry name" value="Sds3"/>
    <property type="match status" value="1"/>
</dbReference>
<dbReference type="Proteomes" id="UP000015101">
    <property type="component" value="Unassembled WGS sequence"/>
</dbReference>
<evidence type="ECO:0000313" key="8">
    <source>
        <dbReference type="EMBL" id="ESO13210.1"/>
    </source>
</evidence>
<keyword evidence="4" id="KW-0804">Transcription</keyword>
<dbReference type="FunFam" id="1.20.5.1500:FF:000002">
    <property type="entry name" value="breast cancer metastasis-suppressor 1-like protein-A"/>
    <property type="match status" value="1"/>
</dbReference>
<gene>
    <name evidence="9" type="primary">20196666</name>
    <name evidence="8" type="ORF">HELRODRAFT_143676</name>
</gene>
<dbReference type="EnsemblMetazoa" id="HelroT143676">
    <property type="protein sequence ID" value="HelroP143676"/>
    <property type="gene ID" value="HelroG143676"/>
</dbReference>
<dbReference type="FunCoup" id="T1EJB6">
    <property type="interactions" value="496"/>
</dbReference>
<dbReference type="GeneID" id="20196666"/>
<reference evidence="10" key="1">
    <citation type="submission" date="2012-12" db="EMBL/GenBank/DDBJ databases">
        <authorList>
            <person name="Hellsten U."/>
            <person name="Grimwood J."/>
            <person name="Chapman J.A."/>
            <person name="Shapiro H."/>
            <person name="Aerts A."/>
            <person name="Otillar R.P."/>
            <person name="Terry A.Y."/>
            <person name="Boore J.L."/>
            <person name="Simakov O."/>
            <person name="Marletaz F."/>
            <person name="Cho S.-J."/>
            <person name="Edsinger-Gonzales E."/>
            <person name="Havlak P."/>
            <person name="Kuo D.-H."/>
            <person name="Larsson T."/>
            <person name="Lv J."/>
            <person name="Arendt D."/>
            <person name="Savage R."/>
            <person name="Osoegawa K."/>
            <person name="de Jong P."/>
            <person name="Lindberg D.R."/>
            <person name="Seaver E.C."/>
            <person name="Weisblat D.A."/>
            <person name="Putnam N.H."/>
            <person name="Grigoriev I.V."/>
            <person name="Rokhsar D.S."/>
        </authorList>
    </citation>
    <scope>NUCLEOTIDE SEQUENCE</scope>
</reference>
<evidence type="ECO:0000256" key="3">
    <source>
        <dbReference type="ARBA" id="ARBA00023015"/>
    </source>
</evidence>
<dbReference type="eggNOG" id="KOG4466">
    <property type="taxonomic scope" value="Eukaryota"/>
</dbReference>
<name>T1EJB6_HELRO</name>
<comment type="subcellular location">
    <subcellularLocation>
        <location evidence="1">Nucleus</location>
    </subcellularLocation>
</comment>
<keyword evidence="10" id="KW-1185">Reference proteome</keyword>
<evidence type="ECO:0000313" key="9">
    <source>
        <dbReference type="EnsemblMetazoa" id="HelroP143676"/>
    </source>
</evidence>
<dbReference type="HOGENOM" id="CLU_1901438_0_0_1"/>
<evidence type="ECO:0000256" key="2">
    <source>
        <dbReference type="ARBA" id="ARBA00022491"/>
    </source>
</evidence>
<protein>
    <submittedName>
        <fullName evidence="8 9">Uncharacterized protein</fullName>
    </submittedName>
</protein>